<reference evidence="1" key="1">
    <citation type="submission" date="2014-11" db="EMBL/GenBank/DDBJ databases">
        <authorList>
            <person name="Amaro Gonzalez C."/>
        </authorList>
    </citation>
    <scope>NUCLEOTIDE SEQUENCE</scope>
</reference>
<dbReference type="AlphaFoldDB" id="A0A0E9PBU6"/>
<sequence>MFTAAQMEHVYQMGTRFLFSWQASASLQKVQCTDYSVQIYQVRVKI</sequence>
<reference evidence="1" key="2">
    <citation type="journal article" date="2015" name="Fish Shellfish Immunol.">
        <title>Early steps in the European eel (Anguilla anguilla)-Vibrio vulnificus interaction in the gills: Role of the RtxA13 toxin.</title>
        <authorList>
            <person name="Callol A."/>
            <person name="Pajuelo D."/>
            <person name="Ebbesson L."/>
            <person name="Teles M."/>
            <person name="MacKenzie S."/>
            <person name="Amaro C."/>
        </authorList>
    </citation>
    <scope>NUCLEOTIDE SEQUENCE</scope>
</reference>
<dbReference type="EMBL" id="GBXM01106573">
    <property type="protein sequence ID" value="JAH02004.1"/>
    <property type="molecule type" value="Transcribed_RNA"/>
</dbReference>
<evidence type="ECO:0000313" key="1">
    <source>
        <dbReference type="EMBL" id="JAH02004.1"/>
    </source>
</evidence>
<organism evidence="1">
    <name type="scientific">Anguilla anguilla</name>
    <name type="common">European freshwater eel</name>
    <name type="synonym">Muraena anguilla</name>
    <dbReference type="NCBI Taxonomy" id="7936"/>
    <lineage>
        <taxon>Eukaryota</taxon>
        <taxon>Metazoa</taxon>
        <taxon>Chordata</taxon>
        <taxon>Craniata</taxon>
        <taxon>Vertebrata</taxon>
        <taxon>Euteleostomi</taxon>
        <taxon>Actinopterygii</taxon>
        <taxon>Neopterygii</taxon>
        <taxon>Teleostei</taxon>
        <taxon>Anguilliformes</taxon>
        <taxon>Anguillidae</taxon>
        <taxon>Anguilla</taxon>
    </lineage>
</organism>
<name>A0A0E9PBU6_ANGAN</name>
<accession>A0A0E9PBU6</accession>
<proteinExistence type="predicted"/>
<protein>
    <submittedName>
        <fullName evidence="1">Uncharacterized protein</fullName>
    </submittedName>
</protein>